<sequence length="307" mass="33540">MKLKVWLLATRPWSFVMTGVSVGLAGSLAWRAGSFEPLNFLLTLLGLIAFHAASNMLNDYYDVKHSVDKHGAPTTRYRPHPLVSGQIGVRPFQAAVAFLYTVVLCVATYLSTVRGPIVLAFTMAGMFFSYFYTADPVPLKHRALGEVSVLLTWGPLMVGGTYFVLTGRVEVLPVIASLPIGILVMAVLFANNMRDVDYDKAVKIKTLAIILGKERSLKFYQYSILSAYLILFALVAAAMLPPTVLLAILTMPNAIKLVSTFRQGVPDAADPLTAQLTLRFGLLMIVGILIGYVLEAFGFKLPVFFVG</sequence>
<dbReference type="PANTHER" id="PTHR13929">
    <property type="entry name" value="1,4-DIHYDROXY-2-NAPHTHOATE OCTAPRENYLTRANSFERASE"/>
    <property type="match status" value="1"/>
</dbReference>
<feature type="transmembrane region" description="Helical" evidence="8">
    <location>
        <begin position="171"/>
        <end position="190"/>
    </location>
</feature>
<feature type="transmembrane region" description="Helical" evidence="8">
    <location>
        <begin position="116"/>
        <end position="132"/>
    </location>
</feature>
<dbReference type="GO" id="GO:0004659">
    <property type="term" value="F:prenyltransferase activity"/>
    <property type="evidence" value="ECO:0007669"/>
    <property type="project" value="InterPro"/>
</dbReference>
<dbReference type="InterPro" id="IPR000537">
    <property type="entry name" value="UbiA_prenyltransferase"/>
</dbReference>
<keyword evidence="4" id="KW-0808">Transferase</keyword>
<dbReference type="EMBL" id="NDWU01000012">
    <property type="protein sequence ID" value="PUA31865.1"/>
    <property type="molecule type" value="Genomic_DNA"/>
</dbReference>
<feature type="transmembrane region" description="Helical" evidence="8">
    <location>
        <begin position="225"/>
        <end position="252"/>
    </location>
</feature>
<dbReference type="PANTHER" id="PTHR13929:SF0">
    <property type="entry name" value="UBIA PRENYLTRANSFERASE DOMAIN-CONTAINING PROTEIN 1"/>
    <property type="match status" value="1"/>
</dbReference>
<reference evidence="9 10" key="1">
    <citation type="submission" date="2017-04" db="EMBL/GenBank/DDBJ databases">
        <title>Draft Aigarchaeota genome from a New Zealand hot spring.</title>
        <authorList>
            <person name="Reysenbach A.-L."/>
            <person name="Donaho J.A."/>
            <person name="Gerhart J."/>
            <person name="Kelley J.F."/>
            <person name="Kouba K."/>
            <person name="Podar M."/>
            <person name="Stott M."/>
        </authorList>
    </citation>
    <scope>NUCLEOTIDE SEQUENCE [LARGE SCALE GENOMIC DNA]</scope>
    <source>
        <strain evidence="9">NZ13_MG1</strain>
    </source>
</reference>
<evidence type="ECO:0000256" key="8">
    <source>
        <dbReference type="SAM" id="Phobius"/>
    </source>
</evidence>
<dbReference type="GO" id="GO:0005886">
    <property type="term" value="C:plasma membrane"/>
    <property type="evidence" value="ECO:0007669"/>
    <property type="project" value="UniProtKB-SubCell"/>
</dbReference>
<keyword evidence="7 8" id="KW-0472">Membrane</keyword>
<name>A0A2R7Y2T7_9ARCH</name>
<comment type="caution">
    <text evidence="9">The sequence shown here is derived from an EMBL/GenBank/DDBJ whole genome shotgun (WGS) entry which is preliminary data.</text>
</comment>
<evidence type="ECO:0000313" key="10">
    <source>
        <dbReference type="Proteomes" id="UP000244066"/>
    </source>
</evidence>
<dbReference type="NCBIfam" id="NF004617">
    <property type="entry name" value="PRK05951.1"/>
    <property type="match status" value="1"/>
</dbReference>
<comment type="pathway">
    <text evidence="2">Quinol/quinone metabolism; menaquinone biosynthesis.</text>
</comment>
<dbReference type="Gene3D" id="1.10.357.140">
    <property type="entry name" value="UbiA prenyltransferase"/>
    <property type="match status" value="1"/>
</dbReference>
<feature type="transmembrane region" description="Helical" evidence="8">
    <location>
        <begin position="92"/>
        <end position="110"/>
    </location>
</feature>
<evidence type="ECO:0000313" key="9">
    <source>
        <dbReference type="EMBL" id="PUA31865.1"/>
    </source>
</evidence>
<dbReference type="GO" id="GO:0042371">
    <property type="term" value="P:vitamin K biosynthetic process"/>
    <property type="evidence" value="ECO:0007669"/>
    <property type="project" value="TreeGrafter"/>
</dbReference>
<dbReference type="InterPro" id="IPR026046">
    <property type="entry name" value="UBIAD1"/>
</dbReference>
<evidence type="ECO:0000256" key="6">
    <source>
        <dbReference type="ARBA" id="ARBA00022989"/>
    </source>
</evidence>
<accession>A0A2R7Y2T7</accession>
<feature type="transmembrane region" description="Helical" evidence="8">
    <location>
        <begin position="272"/>
        <end position="294"/>
    </location>
</feature>
<dbReference type="Proteomes" id="UP000244066">
    <property type="component" value="Unassembled WGS sequence"/>
</dbReference>
<evidence type="ECO:0000256" key="4">
    <source>
        <dbReference type="ARBA" id="ARBA00022679"/>
    </source>
</evidence>
<dbReference type="AlphaFoldDB" id="A0A2R7Y2T7"/>
<gene>
    <name evidence="9" type="ORF">B9J98_05060</name>
</gene>
<evidence type="ECO:0000256" key="2">
    <source>
        <dbReference type="ARBA" id="ARBA00004863"/>
    </source>
</evidence>
<evidence type="ECO:0000256" key="7">
    <source>
        <dbReference type="ARBA" id="ARBA00023136"/>
    </source>
</evidence>
<keyword evidence="3" id="KW-0474">Menaquinone biosynthesis</keyword>
<dbReference type="PIRSF" id="PIRSF005355">
    <property type="entry name" value="UBIAD1"/>
    <property type="match status" value="1"/>
</dbReference>
<proteinExistence type="predicted"/>
<dbReference type="InterPro" id="IPR044878">
    <property type="entry name" value="UbiA_sf"/>
</dbReference>
<evidence type="ECO:0008006" key="11">
    <source>
        <dbReference type="Google" id="ProtNLM"/>
    </source>
</evidence>
<feature type="transmembrane region" description="Helical" evidence="8">
    <location>
        <begin position="144"/>
        <end position="165"/>
    </location>
</feature>
<evidence type="ECO:0000256" key="1">
    <source>
        <dbReference type="ARBA" id="ARBA00004651"/>
    </source>
</evidence>
<keyword evidence="6 8" id="KW-1133">Transmembrane helix</keyword>
<dbReference type="CDD" id="cd13962">
    <property type="entry name" value="PT_UbiA_UBIAD1"/>
    <property type="match status" value="1"/>
</dbReference>
<dbReference type="Pfam" id="PF01040">
    <property type="entry name" value="UbiA"/>
    <property type="match status" value="1"/>
</dbReference>
<keyword evidence="5 8" id="KW-0812">Transmembrane</keyword>
<dbReference type="Gene3D" id="1.20.120.1780">
    <property type="entry name" value="UbiA prenyltransferase"/>
    <property type="match status" value="1"/>
</dbReference>
<evidence type="ECO:0000256" key="5">
    <source>
        <dbReference type="ARBA" id="ARBA00022692"/>
    </source>
</evidence>
<feature type="transmembrane region" description="Helical" evidence="8">
    <location>
        <begin position="12"/>
        <end position="32"/>
    </location>
</feature>
<evidence type="ECO:0000256" key="3">
    <source>
        <dbReference type="ARBA" id="ARBA00022428"/>
    </source>
</evidence>
<protein>
    <recommendedName>
        <fullName evidence="11">1,4-dihydroxy-2-naphthoate octaprenyltransferase</fullName>
    </recommendedName>
</protein>
<dbReference type="UniPathway" id="UPA00079"/>
<dbReference type="GO" id="GO:0009234">
    <property type="term" value="P:menaquinone biosynthetic process"/>
    <property type="evidence" value="ECO:0007669"/>
    <property type="project" value="UniProtKB-UniPathway"/>
</dbReference>
<organism evidence="9 10">
    <name type="scientific">Candidatus Terraquivivens tikiterensis</name>
    <dbReference type="NCBI Taxonomy" id="1980982"/>
    <lineage>
        <taxon>Archaea</taxon>
        <taxon>Nitrososphaerota</taxon>
        <taxon>Candidatus Wolframiiraptoraceae</taxon>
        <taxon>Candidatus Terraquivivens</taxon>
    </lineage>
</organism>
<comment type="subcellular location">
    <subcellularLocation>
        <location evidence="1">Cell membrane</location>
        <topology evidence="1">Multi-pass membrane protein</topology>
    </subcellularLocation>
</comment>